<protein>
    <submittedName>
        <fullName evidence="2">Uncharacterized protein</fullName>
    </submittedName>
</protein>
<evidence type="ECO:0000256" key="1">
    <source>
        <dbReference type="SAM" id="MobiDB-lite"/>
    </source>
</evidence>
<dbReference type="AlphaFoldDB" id="A0A0E9P633"/>
<reference evidence="2" key="2">
    <citation type="journal article" date="2015" name="Fish Shellfish Immunol.">
        <title>Early steps in the European eel (Anguilla anguilla)-Vibrio vulnificus interaction in the gills: Role of the RtxA13 toxin.</title>
        <authorList>
            <person name="Callol A."/>
            <person name="Pajuelo D."/>
            <person name="Ebbesson L."/>
            <person name="Teles M."/>
            <person name="MacKenzie S."/>
            <person name="Amaro C."/>
        </authorList>
    </citation>
    <scope>NUCLEOTIDE SEQUENCE</scope>
</reference>
<reference evidence="2" key="1">
    <citation type="submission" date="2014-11" db="EMBL/GenBank/DDBJ databases">
        <authorList>
            <person name="Amaro Gonzalez C."/>
        </authorList>
    </citation>
    <scope>NUCLEOTIDE SEQUENCE</scope>
</reference>
<evidence type="ECO:0000313" key="2">
    <source>
        <dbReference type="EMBL" id="JAH00051.1"/>
    </source>
</evidence>
<sequence>MEQKMWASSCWKRRTRVRPVSVPDSSLRCRTPKSAMRRGSSRQERGRWSNIRQCPGQFIGLRAKVSFSASKENMFSL</sequence>
<name>A0A0E9P633_ANGAN</name>
<dbReference type="EMBL" id="GBXM01108526">
    <property type="protein sequence ID" value="JAH00051.1"/>
    <property type="molecule type" value="Transcribed_RNA"/>
</dbReference>
<proteinExistence type="predicted"/>
<accession>A0A0E9P633</accession>
<organism evidence="2">
    <name type="scientific">Anguilla anguilla</name>
    <name type="common">European freshwater eel</name>
    <name type="synonym">Muraena anguilla</name>
    <dbReference type="NCBI Taxonomy" id="7936"/>
    <lineage>
        <taxon>Eukaryota</taxon>
        <taxon>Metazoa</taxon>
        <taxon>Chordata</taxon>
        <taxon>Craniata</taxon>
        <taxon>Vertebrata</taxon>
        <taxon>Euteleostomi</taxon>
        <taxon>Actinopterygii</taxon>
        <taxon>Neopterygii</taxon>
        <taxon>Teleostei</taxon>
        <taxon>Anguilliformes</taxon>
        <taxon>Anguillidae</taxon>
        <taxon>Anguilla</taxon>
    </lineage>
</organism>
<feature type="region of interest" description="Disordered" evidence="1">
    <location>
        <begin position="22"/>
        <end position="47"/>
    </location>
</feature>